<evidence type="ECO:0000256" key="1">
    <source>
        <dbReference type="SAM" id="MobiDB-lite"/>
    </source>
</evidence>
<gene>
    <name evidence="2" type="ORF">GCM10011578_096570</name>
</gene>
<reference evidence="2" key="2">
    <citation type="submission" date="2020-09" db="EMBL/GenBank/DDBJ databases">
        <authorList>
            <person name="Sun Q."/>
            <person name="Zhou Y."/>
        </authorList>
    </citation>
    <scope>NUCLEOTIDE SEQUENCE</scope>
    <source>
        <strain evidence="2">CGMCC 4.7110</strain>
    </source>
</reference>
<accession>A0A918CXD5</accession>
<organism evidence="2 3">
    <name type="scientific">Streptomyces fuscichromogenes</name>
    <dbReference type="NCBI Taxonomy" id="1324013"/>
    <lineage>
        <taxon>Bacteria</taxon>
        <taxon>Bacillati</taxon>
        <taxon>Actinomycetota</taxon>
        <taxon>Actinomycetes</taxon>
        <taxon>Kitasatosporales</taxon>
        <taxon>Streptomycetaceae</taxon>
        <taxon>Streptomyces</taxon>
    </lineage>
</organism>
<reference evidence="2" key="1">
    <citation type="journal article" date="2014" name="Int. J. Syst. Evol. Microbiol.">
        <title>Complete genome sequence of Corynebacterium casei LMG S-19264T (=DSM 44701T), isolated from a smear-ripened cheese.</title>
        <authorList>
            <consortium name="US DOE Joint Genome Institute (JGI-PGF)"/>
            <person name="Walter F."/>
            <person name="Albersmeier A."/>
            <person name="Kalinowski J."/>
            <person name="Ruckert C."/>
        </authorList>
    </citation>
    <scope>NUCLEOTIDE SEQUENCE</scope>
    <source>
        <strain evidence="2">CGMCC 4.7110</strain>
    </source>
</reference>
<proteinExistence type="predicted"/>
<feature type="compositionally biased region" description="Basic and acidic residues" evidence="1">
    <location>
        <begin position="31"/>
        <end position="44"/>
    </location>
</feature>
<dbReference type="EMBL" id="BMML01000045">
    <property type="protein sequence ID" value="GGN45016.1"/>
    <property type="molecule type" value="Genomic_DNA"/>
</dbReference>
<feature type="region of interest" description="Disordered" evidence="1">
    <location>
        <begin position="1"/>
        <end position="54"/>
    </location>
</feature>
<keyword evidence="3" id="KW-1185">Reference proteome</keyword>
<comment type="caution">
    <text evidence="2">The sequence shown here is derived from an EMBL/GenBank/DDBJ whole genome shotgun (WGS) entry which is preliminary data.</text>
</comment>
<sequence>MIPQVTGHPSPTGRRLTARLPARHPAGGPAGHREAGRGEGESREVLGGFARAGAPGGDVRAACDGLGDGAHGYAGFCRRAAGRP</sequence>
<protein>
    <submittedName>
        <fullName evidence="2">Uncharacterized protein</fullName>
    </submittedName>
</protein>
<evidence type="ECO:0000313" key="3">
    <source>
        <dbReference type="Proteomes" id="UP000653411"/>
    </source>
</evidence>
<dbReference type="Proteomes" id="UP000653411">
    <property type="component" value="Unassembled WGS sequence"/>
</dbReference>
<name>A0A918CXD5_9ACTN</name>
<dbReference type="AlphaFoldDB" id="A0A918CXD5"/>
<evidence type="ECO:0000313" key="2">
    <source>
        <dbReference type="EMBL" id="GGN45016.1"/>
    </source>
</evidence>